<evidence type="ECO:0000256" key="4">
    <source>
        <dbReference type="ARBA" id="ARBA00022692"/>
    </source>
</evidence>
<keyword evidence="3 8" id="KW-1134">Transmembrane beta strand</keyword>
<evidence type="ECO:0000256" key="7">
    <source>
        <dbReference type="ARBA" id="ARBA00023237"/>
    </source>
</evidence>
<keyword evidence="11" id="KW-1185">Reference proteome</keyword>
<keyword evidence="6 8" id="KW-0472">Membrane</keyword>
<evidence type="ECO:0000256" key="1">
    <source>
        <dbReference type="ARBA" id="ARBA00004571"/>
    </source>
</evidence>
<comment type="similarity">
    <text evidence="8">Belongs to the TonB-dependent receptor family.</text>
</comment>
<dbReference type="InterPro" id="IPR039426">
    <property type="entry name" value="TonB-dep_rcpt-like"/>
</dbReference>
<protein>
    <submittedName>
        <fullName evidence="10">TonB-dependent receptor</fullName>
    </submittedName>
</protein>
<dbReference type="Gene3D" id="2.40.170.20">
    <property type="entry name" value="TonB-dependent receptor, beta-barrel domain"/>
    <property type="match status" value="1"/>
</dbReference>
<feature type="domain" description="TonB-dependent receptor plug" evidence="9">
    <location>
        <begin position="140"/>
        <end position="231"/>
    </location>
</feature>
<accession>A0ABX1WX52</accession>
<dbReference type="InterPro" id="IPR012910">
    <property type="entry name" value="Plug_dom"/>
</dbReference>
<name>A0ABX1WX52_9BACT</name>
<keyword evidence="7 8" id="KW-0998">Cell outer membrane</keyword>
<organism evidence="10 11">
    <name type="scientific">Marinifilum caeruleilacunae</name>
    <dbReference type="NCBI Taxonomy" id="2499076"/>
    <lineage>
        <taxon>Bacteria</taxon>
        <taxon>Pseudomonadati</taxon>
        <taxon>Bacteroidota</taxon>
        <taxon>Bacteroidia</taxon>
        <taxon>Marinilabiliales</taxon>
        <taxon>Marinifilaceae</taxon>
    </lineage>
</organism>
<dbReference type="PANTHER" id="PTHR30069:SF29">
    <property type="entry name" value="HEMOGLOBIN AND HEMOGLOBIN-HAPTOGLOBIN-BINDING PROTEIN 1-RELATED"/>
    <property type="match status" value="1"/>
</dbReference>
<dbReference type="Pfam" id="PF13715">
    <property type="entry name" value="CarbopepD_reg_2"/>
    <property type="match status" value="1"/>
</dbReference>
<keyword evidence="5" id="KW-0732">Signal</keyword>
<comment type="subcellular location">
    <subcellularLocation>
        <location evidence="1 8">Cell outer membrane</location>
        <topology evidence="1 8">Multi-pass membrane protein</topology>
    </subcellularLocation>
</comment>
<dbReference type="PROSITE" id="PS52016">
    <property type="entry name" value="TONB_DEPENDENT_REC_3"/>
    <property type="match status" value="1"/>
</dbReference>
<evidence type="ECO:0000313" key="10">
    <source>
        <dbReference type="EMBL" id="NOU60708.1"/>
    </source>
</evidence>
<comment type="caution">
    <text evidence="10">The sequence shown here is derived from an EMBL/GenBank/DDBJ whole genome shotgun (WGS) entry which is preliminary data.</text>
</comment>
<sequence>MQLNQNIIRKFVSIIFLVILCIGKSMSQSKTVTIKGTVLDPNDNAIPFATVYENNTENGTVTDENGEFKITVSIKSNVELVFRNLGFQEKRIIIQQSSNPGLIVVLEPSLEKINEVDIIAKSTSTKIEEKGFTAISLPVKELQTQSIEINQVLSQSAGVRVRQQGGLGSRVNYSINGLEGKAVRFFLDGIPMDYFGSSFSAATIPISQISRIDIYKGVVPVELGSDALGGAVNLVSKKDVKNNLDFSYSFGSFNTHKVSLSGFWRNKNNGLTGKISAFYNYSDNNYKVWGNDIKVDEKVVNEDGFVTYVPKRGITVERFHDAFESKTVKADFGFTGIDQADQVFIGLLLSGMDKEIQHGATMFVPFGEATYEQSVIMPYLTYKKNNILTEGLSLNLFTSYSELIRSRVDTTRNIYNWLGEIEDEKRVLGGEQKRTLNKLTENAFLNRLNIGYDLSDNHSLGFNTVFTHVKRTDEDPLVTQKTDGYYAPQYFKKSVMGLSLQSKLIDQRLQTNLFAKSYYYWADIKVSTTEAGVTSYETVSSSKNSFGIGIASSFELNENFLISASLEHANRLPEANEVLGDGLNIISNPHLKPESSFNANLGFNWNINLDSDNRIQLVPNLFYRNVSQKLKMVTASDPGLFQFVNFDKVRIKGIDGRIQFFHKQSIRLTQSVSYLNPVIKTDKDELGNDNGLANTRMSNTPFYQANSEARYNFKSWLKNNAQAFVYWRFKYVGSFYRYSEKFGSEKKDQVPKQNVNNFGIGYTFPNQKLSISADVNNIFNVQAFDNYAVQKPGRAFYIKINCKIF</sequence>
<evidence type="ECO:0000256" key="8">
    <source>
        <dbReference type="PROSITE-ProRule" id="PRU01360"/>
    </source>
</evidence>
<dbReference type="SUPFAM" id="SSF49464">
    <property type="entry name" value="Carboxypeptidase regulatory domain-like"/>
    <property type="match status" value="1"/>
</dbReference>
<keyword evidence="2 8" id="KW-0813">Transport</keyword>
<dbReference type="Gene3D" id="2.60.40.1120">
    <property type="entry name" value="Carboxypeptidase-like, regulatory domain"/>
    <property type="match status" value="1"/>
</dbReference>
<evidence type="ECO:0000256" key="3">
    <source>
        <dbReference type="ARBA" id="ARBA00022452"/>
    </source>
</evidence>
<evidence type="ECO:0000256" key="5">
    <source>
        <dbReference type="ARBA" id="ARBA00022729"/>
    </source>
</evidence>
<dbReference type="InterPro" id="IPR036942">
    <property type="entry name" value="Beta-barrel_TonB_sf"/>
</dbReference>
<dbReference type="Pfam" id="PF07715">
    <property type="entry name" value="Plug"/>
    <property type="match status" value="1"/>
</dbReference>
<proteinExistence type="inferred from homology"/>
<dbReference type="InterPro" id="IPR037066">
    <property type="entry name" value="Plug_dom_sf"/>
</dbReference>
<evidence type="ECO:0000313" key="11">
    <source>
        <dbReference type="Proteomes" id="UP000732105"/>
    </source>
</evidence>
<keyword evidence="10" id="KW-0675">Receptor</keyword>
<reference evidence="10 11" key="1">
    <citation type="submission" date="2018-12" db="EMBL/GenBank/DDBJ databases">
        <title>Marinifilum JC070 sp. nov., a marine bacterium isolated from Yongle Blue Hole in the South China Sea.</title>
        <authorList>
            <person name="Fu T."/>
        </authorList>
    </citation>
    <scope>NUCLEOTIDE SEQUENCE [LARGE SCALE GENOMIC DNA]</scope>
    <source>
        <strain evidence="10 11">JC070</strain>
    </source>
</reference>
<keyword evidence="4 8" id="KW-0812">Transmembrane</keyword>
<gene>
    <name evidence="10" type="ORF">ELS83_12865</name>
</gene>
<evidence type="ECO:0000256" key="6">
    <source>
        <dbReference type="ARBA" id="ARBA00023136"/>
    </source>
</evidence>
<dbReference type="Gene3D" id="2.170.130.10">
    <property type="entry name" value="TonB-dependent receptor, plug domain"/>
    <property type="match status" value="1"/>
</dbReference>
<dbReference type="PANTHER" id="PTHR30069">
    <property type="entry name" value="TONB-DEPENDENT OUTER MEMBRANE RECEPTOR"/>
    <property type="match status" value="1"/>
</dbReference>
<evidence type="ECO:0000256" key="2">
    <source>
        <dbReference type="ARBA" id="ARBA00022448"/>
    </source>
</evidence>
<evidence type="ECO:0000259" key="9">
    <source>
        <dbReference type="Pfam" id="PF07715"/>
    </source>
</evidence>
<dbReference type="Proteomes" id="UP000732105">
    <property type="component" value="Unassembled WGS sequence"/>
</dbReference>
<dbReference type="SUPFAM" id="SSF56935">
    <property type="entry name" value="Porins"/>
    <property type="match status" value="1"/>
</dbReference>
<dbReference type="InterPro" id="IPR008969">
    <property type="entry name" value="CarboxyPept-like_regulatory"/>
</dbReference>
<dbReference type="EMBL" id="RZNH01000021">
    <property type="protein sequence ID" value="NOU60708.1"/>
    <property type="molecule type" value="Genomic_DNA"/>
</dbReference>